<dbReference type="InterPro" id="IPR003675">
    <property type="entry name" value="Rce1/LyrA-like_dom"/>
</dbReference>
<keyword evidence="1" id="KW-0472">Membrane</keyword>
<evidence type="ECO:0000313" key="4">
    <source>
        <dbReference type="Proteomes" id="UP000625804"/>
    </source>
</evidence>
<evidence type="ECO:0000313" key="3">
    <source>
        <dbReference type="EMBL" id="NSL53131.1"/>
    </source>
</evidence>
<gene>
    <name evidence="3" type="ORF">HR057_15405</name>
</gene>
<feature type="transmembrane region" description="Helical" evidence="1">
    <location>
        <begin position="45"/>
        <end position="67"/>
    </location>
</feature>
<keyword evidence="1" id="KW-0812">Transmembrane</keyword>
<dbReference type="PANTHER" id="PTHR36435:SF6">
    <property type="entry name" value="ABORTIVE INFECTION PROTEIN"/>
    <property type="match status" value="1"/>
</dbReference>
<dbReference type="GO" id="GO:0004175">
    <property type="term" value="F:endopeptidase activity"/>
    <property type="evidence" value="ECO:0007669"/>
    <property type="project" value="UniProtKB-ARBA"/>
</dbReference>
<dbReference type="GO" id="GO:0008237">
    <property type="term" value="F:metallopeptidase activity"/>
    <property type="evidence" value="ECO:0007669"/>
    <property type="project" value="UniProtKB-KW"/>
</dbReference>
<keyword evidence="4" id="KW-1185">Reference proteome</keyword>
<dbReference type="AlphaFoldDB" id="A0A8J8GJX3"/>
<feature type="transmembrane region" description="Helical" evidence="1">
    <location>
        <begin position="203"/>
        <end position="224"/>
    </location>
</feature>
<dbReference type="Pfam" id="PF02517">
    <property type="entry name" value="Rce1-like"/>
    <property type="match status" value="1"/>
</dbReference>
<comment type="caution">
    <text evidence="3">The sequence shown here is derived from an EMBL/GenBank/DDBJ whole genome shotgun (WGS) entry which is preliminary data.</text>
</comment>
<dbReference type="GO" id="GO:0080120">
    <property type="term" value="P:CAAX-box protein maturation"/>
    <property type="evidence" value="ECO:0007669"/>
    <property type="project" value="UniProtKB-ARBA"/>
</dbReference>
<feature type="domain" description="CAAX prenyl protease 2/Lysostaphin resistance protein A-like" evidence="2">
    <location>
        <begin position="130"/>
        <end position="216"/>
    </location>
</feature>
<feature type="transmembrane region" description="Helical" evidence="1">
    <location>
        <begin position="183"/>
        <end position="198"/>
    </location>
</feature>
<dbReference type="InterPro" id="IPR052710">
    <property type="entry name" value="CAAX_protease"/>
</dbReference>
<keyword evidence="3" id="KW-0482">Metalloprotease</keyword>
<keyword evidence="1" id="KW-1133">Transmembrane helix</keyword>
<dbReference type="PANTHER" id="PTHR36435">
    <property type="entry name" value="SLR1288 PROTEIN"/>
    <property type="match status" value="1"/>
</dbReference>
<keyword evidence="3" id="KW-0645">Protease</keyword>
<accession>A0A8J8GJX3</accession>
<feature type="transmembrane region" description="Helical" evidence="1">
    <location>
        <begin position="160"/>
        <end position="177"/>
    </location>
</feature>
<sequence>MKKKKEYRALNSRYLLTIFVYILVQFSGMMFGYDLLLASGVPDEHVLAIWTVISFSVGLTIAILLLLPEIKERHQTIGRVSRLRAAGWTIYGIFLAFFAQIIAAQIEMMLGIEMGSENTEALIEIAKVTPVFMVVTSVAGPIFEEIIFRQIIFGSLYKQFNFLIAAISSSLIFAAVHLDFSHLIIYTAMGIVFSYLYVKTKRILVPIIAHVTINTFVVSIRILFAEHLEKLGQQLDQIQSIIGGF</sequence>
<dbReference type="Proteomes" id="UP000625804">
    <property type="component" value="Unassembled WGS sequence"/>
</dbReference>
<organism evidence="3 4">
    <name type="scientific">Calidifontibacillus erzurumensis</name>
    <dbReference type="NCBI Taxonomy" id="2741433"/>
    <lineage>
        <taxon>Bacteria</taxon>
        <taxon>Bacillati</taxon>
        <taxon>Bacillota</taxon>
        <taxon>Bacilli</taxon>
        <taxon>Bacillales</taxon>
        <taxon>Bacillaceae</taxon>
        <taxon>Calidifontibacillus/Schinkia group</taxon>
        <taxon>Calidifontibacillus</taxon>
    </lineage>
</organism>
<name>A0A8J8GJX3_9BACI</name>
<reference evidence="3" key="1">
    <citation type="submission" date="2020-06" db="EMBL/GenBank/DDBJ databases">
        <title>A novel thermopfilic bacterium from Erzurum, Turkey.</title>
        <authorList>
            <person name="Adiguzel A."/>
            <person name="Ay H."/>
            <person name="Baltaci M.O."/>
        </authorList>
    </citation>
    <scope>NUCLEOTIDE SEQUENCE</scope>
    <source>
        <strain evidence="3">P2</strain>
    </source>
</reference>
<proteinExistence type="predicted"/>
<protein>
    <submittedName>
        <fullName evidence="3">CPBP family intramembrane metalloprotease</fullName>
    </submittedName>
</protein>
<keyword evidence="3" id="KW-0378">Hydrolase</keyword>
<feature type="transmembrane region" description="Helical" evidence="1">
    <location>
        <begin position="88"/>
        <end position="108"/>
    </location>
</feature>
<feature type="transmembrane region" description="Helical" evidence="1">
    <location>
        <begin position="12"/>
        <end position="33"/>
    </location>
</feature>
<evidence type="ECO:0000259" key="2">
    <source>
        <dbReference type="Pfam" id="PF02517"/>
    </source>
</evidence>
<feature type="transmembrane region" description="Helical" evidence="1">
    <location>
        <begin position="128"/>
        <end position="148"/>
    </location>
</feature>
<dbReference type="EMBL" id="JABTTE010000029">
    <property type="protein sequence ID" value="NSL53131.1"/>
    <property type="molecule type" value="Genomic_DNA"/>
</dbReference>
<evidence type="ECO:0000256" key="1">
    <source>
        <dbReference type="SAM" id="Phobius"/>
    </source>
</evidence>